<accession>A0ACB8BPD5</accession>
<dbReference type="EMBL" id="MU266366">
    <property type="protein sequence ID" value="KAH7927432.1"/>
    <property type="molecule type" value="Genomic_DNA"/>
</dbReference>
<evidence type="ECO:0000313" key="1">
    <source>
        <dbReference type="EMBL" id="KAH7927432.1"/>
    </source>
</evidence>
<reference evidence="1" key="1">
    <citation type="journal article" date="2021" name="New Phytol.">
        <title>Evolutionary innovations through gain and loss of genes in the ectomycorrhizal Boletales.</title>
        <authorList>
            <person name="Wu G."/>
            <person name="Miyauchi S."/>
            <person name="Morin E."/>
            <person name="Kuo A."/>
            <person name="Drula E."/>
            <person name="Varga T."/>
            <person name="Kohler A."/>
            <person name="Feng B."/>
            <person name="Cao Y."/>
            <person name="Lipzen A."/>
            <person name="Daum C."/>
            <person name="Hundley H."/>
            <person name="Pangilinan J."/>
            <person name="Johnson J."/>
            <person name="Barry K."/>
            <person name="LaButti K."/>
            <person name="Ng V."/>
            <person name="Ahrendt S."/>
            <person name="Min B."/>
            <person name="Choi I.G."/>
            <person name="Park H."/>
            <person name="Plett J.M."/>
            <person name="Magnuson J."/>
            <person name="Spatafora J.W."/>
            <person name="Nagy L.G."/>
            <person name="Henrissat B."/>
            <person name="Grigoriev I.V."/>
            <person name="Yang Z.L."/>
            <person name="Xu J."/>
            <person name="Martin F.M."/>
        </authorList>
    </citation>
    <scope>NUCLEOTIDE SEQUENCE</scope>
    <source>
        <strain evidence="1">KUC20120723A-06</strain>
    </source>
</reference>
<proteinExistence type="predicted"/>
<dbReference type="Proteomes" id="UP000790709">
    <property type="component" value="Unassembled WGS sequence"/>
</dbReference>
<comment type="caution">
    <text evidence="1">The sequence shown here is derived from an EMBL/GenBank/DDBJ whole genome shotgun (WGS) entry which is preliminary data.</text>
</comment>
<organism evidence="1 2">
    <name type="scientific">Leucogyrophana mollusca</name>
    <dbReference type="NCBI Taxonomy" id="85980"/>
    <lineage>
        <taxon>Eukaryota</taxon>
        <taxon>Fungi</taxon>
        <taxon>Dikarya</taxon>
        <taxon>Basidiomycota</taxon>
        <taxon>Agaricomycotina</taxon>
        <taxon>Agaricomycetes</taxon>
        <taxon>Agaricomycetidae</taxon>
        <taxon>Boletales</taxon>
        <taxon>Boletales incertae sedis</taxon>
        <taxon>Leucogyrophana</taxon>
    </lineage>
</organism>
<keyword evidence="2" id="KW-1185">Reference proteome</keyword>
<protein>
    <submittedName>
        <fullName evidence="1">Uncharacterized protein</fullName>
    </submittedName>
</protein>
<sequence length="542" mass="61424">MAAPSDACVYSPNSAAALLSMSMPSGSITTTSHRRKENSSSSQRTSIDHLPTELLLKIFKYAYVNARDEVHLTGIGHSKLRGSPSEDFETEWAREDPLSPSLFPYALAAVCSQWGNIMASVPVFWTRVILIMEFTTLPSAQTYIQWTGNHPFDVTVIGHPDMSVGDGRDERAKVAEMTKMLVPHLHRCTSLRFSLSRSSLISIARQHLRGTAAMLRHLELACAVDDGVAEQEDIDTHWDLHTPCLQALHIDGRSFPHICRGQYGENPRYLRSLAISKFKPSHDEDRPLQLSHIVSMMNHAHILSSFAVQDVELVGLDFAEPLAVYHHRGHIHALQFEGVASDFLYQFFRSVKSYPEKVLITRSSVEDLDNIPNSRLLTLGDIASPDDLATVLTSWTGQELTLKHCSGFDDHFINVLSPNILDSPWICTNLAVLHLHSCTNFSAHRLKRVVQERHAIVEKKIYQWFGMPRHLVPMGVEAIERAIGWNFIRVLRIYGGPSISANHLKWFRENVREFYWSNQPAPELKEHPLAYGQHDYFHMHEY</sequence>
<name>A0ACB8BPD5_9AGAM</name>
<gene>
    <name evidence="1" type="ORF">BV22DRAFT_1084969</name>
</gene>
<evidence type="ECO:0000313" key="2">
    <source>
        <dbReference type="Proteomes" id="UP000790709"/>
    </source>
</evidence>